<comment type="cofactor">
    <cofactor evidence="1 5 6">
        <name>pyridoxal 5'-phosphate</name>
        <dbReference type="ChEBI" id="CHEBI:597326"/>
    </cofactor>
</comment>
<keyword evidence="3 5" id="KW-0663">Pyridoxal phosphate</keyword>
<dbReference type="InterPro" id="IPR002129">
    <property type="entry name" value="PyrdxlP-dep_de-COase"/>
</dbReference>
<keyword evidence="4 6" id="KW-0456">Lyase</keyword>
<dbReference type="RefSeq" id="XP_028478806.1">
    <property type="nucleotide sequence ID" value="XM_028619834.1"/>
</dbReference>
<evidence type="ECO:0000256" key="2">
    <source>
        <dbReference type="ARBA" id="ARBA00009533"/>
    </source>
</evidence>
<comment type="similarity">
    <text evidence="2 6">Belongs to the group II decarboxylase family.</text>
</comment>
<name>A0A427Y4K9_9TREE</name>
<evidence type="ECO:0008006" key="9">
    <source>
        <dbReference type="Google" id="ProtNLM"/>
    </source>
</evidence>
<dbReference type="InterPro" id="IPR015421">
    <property type="entry name" value="PyrdxlP-dep_Trfase_major"/>
</dbReference>
<dbReference type="PANTHER" id="PTHR11999">
    <property type="entry name" value="GROUP II PYRIDOXAL-5-PHOSPHATE DECARBOXYLASE"/>
    <property type="match status" value="1"/>
</dbReference>
<dbReference type="InterPro" id="IPR015422">
    <property type="entry name" value="PyrdxlP-dep_Trfase_small"/>
</dbReference>
<evidence type="ECO:0000256" key="5">
    <source>
        <dbReference type="PIRSR" id="PIRSR602129-50"/>
    </source>
</evidence>
<dbReference type="SUPFAM" id="SSF53383">
    <property type="entry name" value="PLP-dependent transferases"/>
    <property type="match status" value="1"/>
</dbReference>
<dbReference type="EMBL" id="RSCE01000002">
    <property type="protein sequence ID" value="RSH86021.1"/>
    <property type="molecule type" value="Genomic_DNA"/>
</dbReference>
<dbReference type="InterPro" id="IPR010977">
    <property type="entry name" value="Aromatic_deC"/>
</dbReference>
<dbReference type="Gene3D" id="3.40.640.10">
    <property type="entry name" value="Type I PLP-dependent aspartate aminotransferase-like (Major domain)"/>
    <property type="match status" value="1"/>
</dbReference>
<comment type="caution">
    <text evidence="7">The sequence shown here is derived from an EMBL/GenBank/DDBJ whole genome shotgun (WGS) entry which is preliminary data.</text>
</comment>
<proteinExistence type="inferred from homology"/>
<evidence type="ECO:0000313" key="8">
    <source>
        <dbReference type="Proteomes" id="UP000279236"/>
    </source>
</evidence>
<dbReference type="GO" id="GO:0016831">
    <property type="term" value="F:carboxy-lyase activity"/>
    <property type="evidence" value="ECO:0007669"/>
    <property type="project" value="InterPro"/>
</dbReference>
<dbReference type="Gene3D" id="3.90.1150.10">
    <property type="entry name" value="Aspartate Aminotransferase, domain 1"/>
    <property type="match status" value="1"/>
</dbReference>
<dbReference type="PANTHER" id="PTHR11999:SF165">
    <property type="entry name" value="DECARBOXYLASE, PUTATIVE (AFU_ORTHOLOGUE AFUA_2G04980)-RELATED"/>
    <property type="match status" value="1"/>
</dbReference>
<dbReference type="PROSITE" id="PS00392">
    <property type="entry name" value="DDC_GAD_HDC_YDC"/>
    <property type="match status" value="1"/>
</dbReference>
<dbReference type="GeneID" id="39588762"/>
<evidence type="ECO:0000256" key="1">
    <source>
        <dbReference type="ARBA" id="ARBA00001933"/>
    </source>
</evidence>
<organism evidence="7 8">
    <name type="scientific">Apiotrichum porosum</name>
    <dbReference type="NCBI Taxonomy" id="105984"/>
    <lineage>
        <taxon>Eukaryota</taxon>
        <taxon>Fungi</taxon>
        <taxon>Dikarya</taxon>
        <taxon>Basidiomycota</taxon>
        <taxon>Agaricomycotina</taxon>
        <taxon>Tremellomycetes</taxon>
        <taxon>Trichosporonales</taxon>
        <taxon>Trichosporonaceae</taxon>
        <taxon>Apiotrichum</taxon>
    </lineage>
</organism>
<reference evidence="7 8" key="1">
    <citation type="submission" date="2018-11" db="EMBL/GenBank/DDBJ databases">
        <title>Genome sequence of Apiotrichum porosum DSM 27194.</title>
        <authorList>
            <person name="Aliyu H."/>
            <person name="Gorte O."/>
            <person name="Ochsenreither K."/>
        </authorList>
    </citation>
    <scope>NUCLEOTIDE SEQUENCE [LARGE SCALE GENOMIC DNA]</scope>
    <source>
        <strain evidence="7 8">DSM 27194</strain>
    </source>
</reference>
<dbReference type="STRING" id="105984.A0A427Y4K9"/>
<feature type="modified residue" description="N6-(pyridoxal phosphate)lysine" evidence="5">
    <location>
        <position position="320"/>
    </location>
</feature>
<dbReference type="GO" id="GO:0030170">
    <property type="term" value="F:pyridoxal phosphate binding"/>
    <property type="evidence" value="ECO:0007669"/>
    <property type="project" value="InterPro"/>
</dbReference>
<dbReference type="GO" id="GO:0019752">
    <property type="term" value="P:carboxylic acid metabolic process"/>
    <property type="evidence" value="ECO:0007669"/>
    <property type="project" value="InterPro"/>
</dbReference>
<dbReference type="InterPro" id="IPR021115">
    <property type="entry name" value="Pyridoxal-P_BS"/>
</dbReference>
<dbReference type="OrthoDB" id="2161780at2759"/>
<evidence type="ECO:0000313" key="7">
    <source>
        <dbReference type="EMBL" id="RSH86021.1"/>
    </source>
</evidence>
<protein>
    <recommendedName>
        <fullName evidence="9">PLP-dependent transferase</fullName>
    </recommendedName>
</protein>
<dbReference type="Proteomes" id="UP000279236">
    <property type="component" value="Unassembled WGS sequence"/>
</dbReference>
<dbReference type="InterPro" id="IPR015424">
    <property type="entry name" value="PyrdxlP-dep_Trfase"/>
</dbReference>
<evidence type="ECO:0000256" key="4">
    <source>
        <dbReference type="ARBA" id="ARBA00023239"/>
    </source>
</evidence>
<dbReference type="AlphaFoldDB" id="A0A427Y4K9"/>
<evidence type="ECO:0000256" key="3">
    <source>
        <dbReference type="ARBA" id="ARBA00022898"/>
    </source>
</evidence>
<gene>
    <name evidence="7" type="ORF">EHS24_004219</name>
</gene>
<dbReference type="Pfam" id="PF00282">
    <property type="entry name" value="Pyridoxal_deC"/>
    <property type="match status" value="1"/>
</dbReference>
<keyword evidence="8" id="KW-1185">Reference proteome</keyword>
<accession>A0A427Y4K9</accession>
<evidence type="ECO:0000256" key="6">
    <source>
        <dbReference type="RuleBase" id="RU000382"/>
    </source>
</evidence>
<sequence>MSNRQAADDEFARLLALVTSHLADRNATLDTLPTTPTAHAVRAAVATLPSSLPANGWTAPTTIDYLVKTLLPGCLTAQNGPRYFGFVTGGVTPAAQLAETLLTGYDENVTLTLPDTSAATAVEAKALEMVLDLLNIPRESFAGRTITTGATGSNVLGMACARDYLYANSPHLPQGYSYAQSGPPSSPTLPSPPIVVLGLHPHFSILKAAALVGIGGGPGVIQSLPADADDELAIDIAALHARLAAEKEVGRGVIVTYGLGEVNTGGFGRGLGNVAALCKEYGAWLHVDGAFGGFAGVLPELQHLVDGIELANSLTLDGHKWLNVPYDCGLFFTRDIGTLPALLGPPSGSGPAYLQTGSSSTAVGAGESQGFVHDHVPSPLFLNIENSRRFRALPLFASLVSLGKDGYIEIIRRNNAFAQRVAYYIAEHPNYVLLNASPGWVAGSMDRDQPPIVPLNIVLFGGSATSPFPPSDVPGQDGAPALTAAINATRRMYVSGTKWRGVGAVRLAVSNWRTGRDGEDFDAVKRVLDKVVVEACKKE</sequence>
<dbReference type="GO" id="GO:0005737">
    <property type="term" value="C:cytoplasm"/>
    <property type="evidence" value="ECO:0007669"/>
    <property type="project" value="TreeGrafter"/>
</dbReference>